<dbReference type="PANTHER" id="PTHR43741">
    <property type="entry name" value="FMN-DEPENDENT NADH-AZOREDUCTASE 1"/>
    <property type="match status" value="1"/>
</dbReference>
<evidence type="ECO:0000259" key="1">
    <source>
        <dbReference type="Pfam" id="PF03358"/>
    </source>
</evidence>
<dbReference type="AlphaFoldDB" id="A0A6M0H0G1"/>
<dbReference type="RefSeq" id="WP_199869439.1">
    <property type="nucleotide sequence ID" value="NZ_JAAGPU010000006.1"/>
</dbReference>
<protein>
    <submittedName>
        <fullName evidence="2">Flavodoxin family protein</fullName>
    </submittedName>
</protein>
<gene>
    <name evidence="2" type="ORF">G3M99_05215</name>
</gene>
<dbReference type="PANTHER" id="PTHR43741:SF4">
    <property type="entry name" value="FMN-DEPENDENT NADH:QUINONE OXIDOREDUCTASE"/>
    <property type="match status" value="1"/>
</dbReference>
<feature type="domain" description="NADPH-dependent FMN reductase-like" evidence="1">
    <location>
        <begin position="1"/>
        <end position="152"/>
    </location>
</feature>
<dbReference type="SUPFAM" id="SSF52218">
    <property type="entry name" value="Flavoproteins"/>
    <property type="match status" value="1"/>
</dbReference>
<name>A0A6M0H0G1_9CLOT</name>
<dbReference type="InterPro" id="IPR029039">
    <property type="entry name" value="Flavoprotein-like_sf"/>
</dbReference>
<dbReference type="InterPro" id="IPR050104">
    <property type="entry name" value="FMN-dep_NADH:Q_OxRdtase_AzoR1"/>
</dbReference>
<reference evidence="2 3" key="1">
    <citation type="submission" date="2020-02" db="EMBL/GenBank/DDBJ databases">
        <title>Genome assembly of a novel Clostridium senegalense strain.</title>
        <authorList>
            <person name="Gupta T.B."/>
            <person name="Jauregui R."/>
            <person name="Maclean P."/>
            <person name="Nawarathana A."/>
            <person name="Brightwell G."/>
        </authorList>
    </citation>
    <scope>NUCLEOTIDE SEQUENCE [LARGE SCALE GENOMIC DNA]</scope>
    <source>
        <strain evidence="2 3">AGRFS4</strain>
    </source>
</reference>
<dbReference type="EMBL" id="JAAGPU010000006">
    <property type="protein sequence ID" value="NEU04270.1"/>
    <property type="molecule type" value="Genomic_DNA"/>
</dbReference>
<dbReference type="Gene3D" id="3.40.50.360">
    <property type="match status" value="1"/>
</dbReference>
<proteinExistence type="predicted"/>
<dbReference type="Proteomes" id="UP000481872">
    <property type="component" value="Unassembled WGS sequence"/>
</dbReference>
<dbReference type="InterPro" id="IPR005025">
    <property type="entry name" value="FMN_Rdtase-like_dom"/>
</dbReference>
<evidence type="ECO:0000313" key="3">
    <source>
        <dbReference type="Proteomes" id="UP000481872"/>
    </source>
</evidence>
<keyword evidence="3" id="KW-1185">Reference proteome</keyword>
<comment type="caution">
    <text evidence="2">The sequence shown here is derived from an EMBL/GenBank/DDBJ whole genome shotgun (WGS) entry which is preliminary data.</text>
</comment>
<dbReference type="Pfam" id="PF03358">
    <property type="entry name" value="FMN_red"/>
    <property type="match status" value="1"/>
</dbReference>
<evidence type="ECO:0000313" key="2">
    <source>
        <dbReference type="EMBL" id="NEU04270.1"/>
    </source>
</evidence>
<organism evidence="2 3">
    <name type="scientific">Clostridium senegalense</name>
    <dbReference type="NCBI Taxonomy" id="1465809"/>
    <lineage>
        <taxon>Bacteria</taxon>
        <taxon>Bacillati</taxon>
        <taxon>Bacillota</taxon>
        <taxon>Clostridia</taxon>
        <taxon>Eubacteriales</taxon>
        <taxon>Clostridiaceae</taxon>
        <taxon>Clostridium</taxon>
    </lineage>
</organism>
<dbReference type="GO" id="GO:0016491">
    <property type="term" value="F:oxidoreductase activity"/>
    <property type="evidence" value="ECO:0007669"/>
    <property type="project" value="InterPro"/>
</dbReference>
<sequence>MKITIIHGSQRKGNTEKTIEIVEKKLNSIENNEFFHFYLPKDLPLFCCGCFRCFEEGSFGGEFCPHSKYTHPILDALKKSDGIIITSPVYSLSESGQIKGFLDHFACIFMPHRPLKEMFSKSAFIISTTAGAGTKHSIRPIARSLKFWGIPKMYKCGFNLWAKNWSEMSIKKQNKYEKVLEKKSYAFYKSMNCKQKYIPVQTKILFNVFKRFINSCPDGNPDKRYWRENGWLQGNRPWKRSRR</sequence>
<accession>A0A6M0H0G1</accession>